<keyword evidence="6 16" id="KW-1133">Transmembrane helix</keyword>
<comment type="subcellular location">
    <subcellularLocation>
        <location evidence="1">Membrane</location>
        <topology evidence="1">Single-pass type I membrane protein</topology>
    </subcellularLocation>
</comment>
<dbReference type="Proteomes" id="UP000002279">
    <property type="component" value="Chromosome X1"/>
</dbReference>
<accession>F7G2U6</accession>
<sequence>MPFQGEETVSDGGPWDLLCYKVFPDGYECSWKYVGASANVTHFLRCCFGTGSCCYFKTGNAHSITFSDQDKVPVFQNVTFWVESHSGNSIQKSQNITVLLFSSVKFDPPSEDIHFSKSNGMLIIKWKTPEKQENAVTEYRYRMRNASWEKGDCGIQEDPDLETCNIHLEKDVACEFQIRRQKNAHGGHWSNWSKSICIPAEIRRSPEVNYTVGKLENNGTRKLFLSWEKLNPELPEGCRNPGSRMEVNYTLVVHMLSCQCQQKAEKRMKPKTTLTISGAAYNFSVGTLNTIGPGPNQTYHVPPDAQTEIRSPSVNFSGGIILLKHEVKSYCIEWYPQAADWTNATCALKSISEEKIPVATSNSREARVRHSRTNASGNMEPGKCYRITVYSSDRPKSLMSWSTLFSTYHFSRDVSKAGPSQIKITNITVDSVSLEWKPSPLSQCPGILKEYVIDCTDEENNKTRYFPVNASLLQYTLQNLNPNTFYRIQIRGDTATEKGAWSQPQRFQIHTTDKKQMDGYFFLVCLGIFGFIVVTGILGYFGVKRVKKHLCPPVPDPLASDATKFPESELKLARQWTRIPDQCEEAGPGEPLVVEACLDTGEADVNQETGVLYMHDKTQEMRETADTKEVRTGSEEEAPLETDLPFEYRRQMQGEPEVEDL</sequence>
<dbReference type="Bgee" id="ENSOANG00000001288">
    <property type="expression patterns" value="Expressed in liver and 2 other cell types or tissues"/>
</dbReference>
<feature type="compositionally biased region" description="Basic and acidic residues" evidence="15">
    <location>
        <begin position="621"/>
        <end position="634"/>
    </location>
</feature>
<dbReference type="STRING" id="9258.ENSOANP00000002059"/>
<feature type="transmembrane region" description="Helical" evidence="16">
    <location>
        <begin position="520"/>
        <end position="543"/>
    </location>
</feature>
<protein>
    <recommendedName>
        <fullName evidence="13">Interleukin-12 receptor subunit beta-1</fullName>
    </recommendedName>
    <alternativeName>
        <fullName evidence="14">IL-12 receptor beta component</fullName>
    </alternativeName>
</protein>
<evidence type="ECO:0000256" key="6">
    <source>
        <dbReference type="ARBA" id="ARBA00022989"/>
    </source>
</evidence>
<evidence type="ECO:0000256" key="14">
    <source>
        <dbReference type="ARBA" id="ARBA00079385"/>
    </source>
</evidence>
<evidence type="ECO:0000256" key="13">
    <source>
        <dbReference type="ARBA" id="ARBA00067634"/>
    </source>
</evidence>
<reference evidence="18" key="2">
    <citation type="submission" date="2025-08" db="UniProtKB">
        <authorList>
            <consortium name="Ensembl"/>
        </authorList>
    </citation>
    <scope>IDENTIFICATION</scope>
    <source>
        <strain evidence="18">Glennie</strain>
    </source>
</reference>
<evidence type="ECO:0000256" key="1">
    <source>
        <dbReference type="ARBA" id="ARBA00004479"/>
    </source>
</evidence>
<evidence type="ECO:0000256" key="7">
    <source>
        <dbReference type="ARBA" id="ARBA00023136"/>
    </source>
</evidence>
<comment type="function">
    <text evidence="11">Functions as an interleukin receptor which binds interleukin-12 with low affinity and is involved in IL12 transduction. Associated with IL12RB2 it forms a functional, high affinity receptor for IL12. Also associates with IL23R to form the interleukin-23 receptor which functions in IL23 signal transduction probably through activation of the Jak-Stat signaling cascade.</text>
</comment>
<dbReference type="InterPro" id="IPR036116">
    <property type="entry name" value="FN3_sf"/>
</dbReference>
<organism evidence="18 19">
    <name type="scientific">Ornithorhynchus anatinus</name>
    <name type="common">Duckbill platypus</name>
    <dbReference type="NCBI Taxonomy" id="9258"/>
    <lineage>
        <taxon>Eukaryota</taxon>
        <taxon>Metazoa</taxon>
        <taxon>Chordata</taxon>
        <taxon>Craniata</taxon>
        <taxon>Vertebrata</taxon>
        <taxon>Euteleostomi</taxon>
        <taxon>Mammalia</taxon>
        <taxon>Monotremata</taxon>
        <taxon>Ornithorhynchidae</taxon>
        <taxon>Ornithorhynchus</taxon>
    </lineage>
</organism>
<evidence type="ECO:0000313" key="19">
    <source>
        <dbReference type="Proteomes" id="UP000002279"/>
    </source>
</evidence>
<dbReference type="AlphaFoldDB" id="F7G2U6"/>
<proteinExistence type="inferred from homology"/>
<evidence type="ECO:0000256" key="9">
    <source>
        <dbReference type="ARBA" id="ARBA00023170"/>
    </source>
</evidence>
<dbReference type="GO" id="GO:0072536">
    <property type="term" value="C:interleukin-23 receptor complex"/>
    <property type="evidence" value="ECO:0007669"/>
    <property type="project" value="UniProtKB-ARBA"/>
</dbReference>
<comment type="subunit">
    <text evidence="12">Dimer or oligomer; disulfide-linked. Interacts with IL12RB2 to form the high affinity IL12 receptor. Heterodimer with IL23R; in presence of IL23. The heterodimer forms the IL23 receptor.</text>
</comment>
<reference evidence="18" key="3">
    <citation type="submission" date="2025-09" db="UniProtKB">
        <authorList>
            <consortium name="Ensembl"/>
        </authorList>
    </citation>
    <scope>IDENTIFICATION</scope>
    <source>
        <strain evidence="18">Glennie</strain>
    </source>
</reference>
<dbReference type="FunCoup" id="F7G2U6">
    <property type="interactions" value="343"/>
</dbReference>
<keyword evidence="4" id="KW-0732">Signal</keyword>
<evidence type="ECO:0000256" key="8">
    <source>
        <dbReference type="ARBA" id="ARBA00023157"/>
    </source>
</evidence>
<dbReference type="eggNOG" id="ENOG502S2KP">
    <property type="taxonomic scope" value="Eukaryota"/>
</dbReference>
<feature type="region of interest" description="Disordered" evidence="15">
    <location>
        <begin position="621"/>
        <end position="661"/>
    </location>
</feature>
<dbReference type="PANTHER" id="PTHR23036">
    <property type="entry name" value="CYTOKINE RECEPTOR"/>
    <property type="match status" value="1"/>
</dbReference>
<dbReference type="GO" id="GO:0019221">
    <property type="term" value="P:cytokine-mediated signaling pathway"/>
    <property type="evidence" value="ECO:0000318"/>
    <property type="project" value="GO_Central"/>
</dbReference>
<dbReference type="GO" id="GO:0043235">
    <property type="term" value="C:receptor complex"/>
    <property type="evidence" value="ECO:0000318"/>
    <property type="project" value="GO_Central"/>
</dbReference>
<evidence type="ECO:0000256" key="3">
    <source>
        <dbReference type="ARBA" id="ARBA00022692"/>
    </source>
</evidence>
<keyword evidence="19" id="KW-1185">Reference proteome</keyword>
<dbReference type="OMA" id="ECSWEYE"/>
<evidence type="ECO:0000256" key="12">
    <source>
        <dbReference type="ARBA" id="ARBA00065421"/>
    </source>
</evidence>
<dbReference type="GO" id="GO:0004896">
    <property type="term" value="F:cytokine receptor activity"/>
    <property type="evidence" value="ECO:0000318"/>
    <property type="project" value="GO_Central"/>
</dbReference>
<dbReference type="GO" id="GO:0019955">
    <property type="term" value="F:cytokine binding"/>
    <property type="evidence" value="ECO:0000318"/>
    <property type="project" value="GO_Central"/>
</dbReference>
<evidence type="ECO:0000256" key="4">
    <source>
        <dbReference type="ARBA" id="ARBA00022729"/>
    </source>
</evidence>
<keyword evidence="9" id="KW-0675">Receptor</keyword>
<keyword evidence="5" id="KW-0677">Repeat</keyword>
<evidence type="ECO:0000256" key="11">
    <source>
        <dbReference type="ARBA" id="ARBA00057593"/>
    </source>
</evidence>
<dbReference type="InParanoid" id="F7G2U6"/>
<dbReference type="GO" id="GO:0009897">
    <property type="term" value="C:external side of plasma membrane"/>
    <property type="evidence" value="ECO:0000318"/>
    <property type="project" value="GO_Central"/>
</dbReference>
<dbReference type="SMART" id="SM00060">
    <property type="entry name" value="FN3"/>
    <property type="match status" value="2"/>
</dbReference>
<evidence type="ECO:0000256" key="16">
    <source>
        <dbReference type="SAM" id="Phobius"/>
    </source>
</evidence>
<keyword evidence="10" id="KW-0325">Glycoprotein</keyword>
<dbReference type="InterPro" id="IPR013783">
    <property type="entry name" value="Ig-like_fold"/>
</dbReference>
<evidence type="ECO:0000256" key="5">
    <source>
        <dbReference type="ARBA" id="ARBA00022737"/>
    </source>
</evidence>
<dbReference type="InterPro" id="IPR003961">
    <property type="entry name" value="FN3_dom"/>
</dbReference>
<gene>
    <name evidence="18" type="primary">IL12RB1</name>
</gene>
<evidence type="ECO:0000313" key="18">
    <source>
        <dbReference type="Ensembl" id="ENSOANP00000002059.2"/>
    </source>
</evidence>
<dbReference type="GO" id="GO:0008284">
    <property type="term" value="P:positive regulation of cell population proliferation"/>
    <property type="evidence" value="ECO:0000318"/>
    <property type="project" value="GO_Central"/>
</dbReference>
<dbReference type="Ensembl" id="ENSOANT00000002060.2">
    <property type="protein sequence ID" value="ENSOANP00000002059.2"/>
    <property type="gene ID" value="ENSOANG00000001288.3"/>
</dbReference>
<dbReference type="CDD" id="cd00063">
    <property type="entry name" value="FN3"/>
    <property type="match status" value="1"/>
</dbReference>
<reference evidence="18 19" key="1">
    <citation type="journal article" date="2008" name="Nature">
        <title>Genome analysis of the platypus reveals unique signatures of evolution.</title>
        <authorList>
            <person name="Warren W.C."/>
            <person name="Hillier L.W."/>
            <person name="Marshall Graves J.A."/>
            <person name="Birney E."/>
            <person name="Ponting C.P."/>
            <person name="Grutzner F."/>
            <person name="Belov K."/>
            <person name="Miller W."/>
            <person name="Clarke L."/>
            <person name="Chinwalla A.T."/>
            <person name="Yang S.P."/>
            <person name="Heger A."/>
            <person name="Locke D.P."/>
            <person name="Miethke P."/>
            <person name="Waters P.D."/>
            <person name="Veyrunes F."/>
            <person name="Fulton L."/>
            <person name="Fulton B."/>
            <person name="Graves T."/>
            <person name="Wallis J."/>
            <person name="Puente X.S."/>
            <person name="Lopez-Otin C."/>
            <person name="Ordonez G.R."/>
            <person name="Eichler E.E."/>
            <person name="Chen L."/>
            <person name="Cheng Z."/>
            <person name="Deakin J.E."/>
            <person name="Alsop A."/>
            <person name="Thompson K."/>
            <person name="Kirby P."/>
            <person name="Papenfuss A.T."/>
            <person name="Wakefield M.J."/>
            <person name="Olender T."/>
            <person name="Lancet D."/>
            <person name="Huttley G.A."/>
            <person name="Smit A.F."/>
            <person name="Pask A."/>
            <person name="Temple-Smith P."/>
            <person name="Batzer M.A."/>
            <person name="Walker J.A."/>
            <person name="Konkel M.K."/>
            <person name="Harris R.S."/>
            <person name="Whittington C.M."/>
            <person name="Wong E.S."/>
            <person name="Gemmell N.J."/>
            <person name="Buschiazzo E."/>
            <person name="Vargas Jentzsch I.M."/>
            <person name="Merkel A."/>
            <person name="Schmitz J."/>
            <person name="Zemann A."/>
            <person name="Churakov G."/>
            <person name="Kriegs J.O."/>
            <person name="Brosius J."/>
            <person name="Murchison E.P."/>
            <person name="Sachidanandam R."/>
            <person name="Smith C."/>
            <person name="Hannon G.J."/>
            <person name="Tsend-Ayush E."/>
            <person name="McMillan D."/>
            <person name="Attenborough R."/>
            <person name="Rens W."/>
            <person name="Ferguson-Smith M."/>
            <person name="Lefevre C.M."/>
            <person name="Sharp J.A."/>
            <person name="Nicholas K.R."/>
            <person name="Ray D.A."/>
            <person name="Kube M."/>
            <person name="Reinhardt R."/>
            <person name="Pringle T.H."/>
            <person name="Taylor J."/>
            <person name="Jones R.C."/>
            <person name="Nixon B."/>
            <person name="Dacheux J.L."/>
            <person name="Niwa H."/>
            <person name="Sekita Y."/>
            <person name="Huang X."/>
            <person name="Stark A."/>
            <person name="Kheradpour P."/>
            <person name="Kellis M."/>
            <person name="Flicek P."/>
            <person name="Chen Y."/>
            <person name="Webber C."/>
            <person name="Hardison R."/>
            <person name="Nelson J."/>
            <person name="Hallsworth-Pepin K."/>
            <person name="Delehaunty K."/>
            <person name="Markovic C."/>
            <person name="Minx P."/>
            <person name="Feng Y."/>
            <person name="Kremitzki C."/>
            <person name="Mitreva M."/>
            <person name="Glasscock J."/>
            <person name="Wylie T."/>
            <person name="Wohldmann P."/>
            <person name="Thiru P."/>
            <person name="Nhan M.N."/>
            <person name="Pohl C.S."/>
            <person name="Smith S.M."/>
            <person name="Hou S."/>
            <person name="Nefedov M."/>
            <person name="de Jong P.J."/>
            <person name="Renfree M.B."/>
            <person name="Mardis E.R."/>
            <person name="Wilson R.K."/>
        </authorList>
    </citation>
    <scope>NUCLEOTIDE SEQUENCE [LARGE SCALE GENOMIC DNA]</scope>
    <source>
        <strain evidence="18 19">Glennie</strain>
    </source>
</reference>
<keyword evidence="7 16" id="KW-0472">Membrane</keyword>
<dbReference type="HOGENOM" id="CLU_031440_0_0_1"/>
<feature type="domain" description="Fibronectin type-III" evidence="17">
    <location>
        <begin position="418"/>
        <end position="514"/>
    </location>
</feature>
<dbReference type="Gene3D" id="2.60.40.10">
    <property type="entry name" value="Immunoglobulins"/>
    <property type="match status" value="2"/>
</dbReference>
<name>F7G2U6_ORNAN</name>
<dbReference type="GeneTree" id="ENSGT00390000012431"/>
<dbReference type="PANTHER" id="PTHR23036:SF51">
    <property type="entry name" value="INTERLEUKIN-12 RECEPTOR SUBUNIT BETA-1"/>
    <property type="match status" value="1"/>
</dbReference>
<evidence type="ECO:0000256" key="15">
    <source>
        <dbReference type="SAM" id="MobiDB-lite"/>
    </source>
</evidence>
<feature type="domain" description="Fibronectin type-III" evidence="17">
    <location>
        <begin position="108"/>
        <end position="201"/>
    </location>
</feature>
<evidence type="ECO:0000256" key="10">
    <source>
        <dbReference type="ARBA" id="ARBA00023180"/>
    </source>
</evidence>
<keyword evidence="8" id="KW-1015">Disulfide bond</keyword>
<dbReference type="Pfam" id="PF00041">
    <property type="entry name" value="fn3"/>
    <property type="match status" value="1"/>
</dbReference>
<evidence type="ECO:0000259" key="17">
    <source>
        <dbReference type="PROSITE" id="PS50853"/>
    </source>
</evidence>
<keyword evidence="3 16" id="KW-0812">Transmembrane</keyword>
<dbReference type="PROSITE" id="PS50853">
    <property type="entry name" value="FN3"/>
    <property type="match status" value="2"/>
</dbReference>
<evidence type="ECO:0000256" key="2">
    <source>
        <dbReference type="ARBA" id="ARBA00008921"/>
    </source>
</evidence>
<dbReference type="InterPro" id="IPR050379">
    <property type="entry name" value="Type-I_Cytokine_Rcpt"/>
</dbReference>
<dbReference type="FunFam" id="2.60.40.10:FF:001717">
    <property type="entry name" value="Interleukin 12 receptor subunit beta 1"/>
    <property type="match status" value="1"/>
</dbReference>
<comment type="similarity">
    <text evidence="2">Belongs to the type I cytokine receptor family. Type 2 subfamily.</text>
</comment>
<dbReference type="SUPFAM" id="SSF49265">
    <property type="entry name" value="Fibronectin type III"/>
    <property type="match status" value="1"/>
</dbReference>